<accession>A0A8J2JM05</accession>
<dbReference type="EMBL" id="CAJVCH010086854">
    <property type="protein sequence ID" value="CAG7722158.1"/>
    <property type="molecule type" value="Genomic_DNA"/>
</dbReference>
<evidence type="ECO:0000313" key="1">
    <source>
        <dbReference type="EMBL" id="CAG7722158.1"/>
    </source>
</evidence>
<comment type="caution">
    <text evidence="1">The sequence shown here is derived from an EMBL/GenBank/DDBJ whole genome shotgun (WGS) entry which is preliminary data.</text>
</comment>
<evidence type="ECO:0000313" key="2">
    <source>
        <dbReference type="Proteomes" id="UP000708208"/>
    </source>
</evidence>
<organism evidence="1 2">
    <name type="scientific">Allacma fusca</name>
    <dbReference type="NCBI Taxonomy" id="39272"/>
    <lineage>
        <taxon>Eukaryota</taxon>
        <taxon>Metazoa</taxon>
        <taxon>Ecdysozoa</taxon>
        <taxon>Arthropoda</taxon>
        <taxon>Hexapoda</taxon>
        <taxon>Collembola</taxon>
        <taxon>Symphypleona</taxon>
        <taxon>Sminthuridae</taxon>
        <taxon>Allacma</taxon>
    </lineage>
</organism>
<dbReference type="AlphaFoldDB" id="A0A8J2JM05"/>
<gene>
    <name evidence="1" type="ORF">AFUS01_LOCUS11326</name>
</gene>
<name>A0A8J2JM05_9HEXA</name>
<sequence>QLRIVKNKYRLKYTKGPQFKGDSFDVFEGMMKMALFLGLNLKWK</sequence>
<keyword evidence="2" id="KW-1185">Reference proteome</keyword>
<reference evidence="1" key="1">
    <citation type="submission" date="2021-06" db="EMBL/GenBank/DDBJ databases">
        <authorList>
            <person name="Hodson N. C."/>
            <person name="Mongue J. A."/>
            <person name="Jaron S. K."/>
        </authorList>
    </citation>
    <scope>NUCLEOTIDE SEQUENCE</scope>
</reference>
<protein>
    <submittedName>
        <fullName evidence="1">Uncharacterized protein</fullName>
    </submittedName>
</protein>
<feature type="non-terminal residue" evidence="1">
    <location>
        <position position="1"/>
    </location>
</feature>
<dbReference type="Proteomes" id="UP000708208">
    <property type="component" value="Unassembled WGS sequence"/>
</dbReference>
<proteinExistence type="predicted"/>